<feature type="signal peptide" evidence="1">
    <location>
        <begin position="1"/>
        <end position="24"/>
    </location>
</feature>
<dbReference type="Pfam" id="PF19515">
    <property type="entry name" value="DUF6048"/>
    <property type="match status" value="1"/>
</dbReference>
<organism evidence="2 3">
    <name type="scientific">Ekhidna lutea</name>
    <dbReference type="NCBI Taxonomy" id="447679"/>
    <lineage>
        <taxon>Bacteria</taxon>
        <taxon>Pseudomonadati</taxon>
        <taxon>Bacteroidota</taxon>
        <taxon>Cytophagia</taxon>
        <taxon>Cytophagales</taxon>
        <taxon>Reichenbachiellaceae</taxon>
        <taxon>Ekhidna</taxon>
    </lineage>
</organism>
<feature type="chain" id="PRO_5013280556" description="DUF481 domain-containing protein" evidence="1">
    <location>
        <begin position="25"/>
        <end position="219"/>
    </location>
</feature>
<evidence type="ECO:0000313" key="3">
    <source>
        <dbReference type="Proteomes" id="UP000198393"/>
    </source>
</evidence>
<keyword evidence="3" id="KW-1185">Reference proteome</keyword>
<name>A0A239ERU3_EKHLU</name>
<dbReference type="EMBL" id="FZPD01000001">
    <property type="protein sequence ID" value="SNS47470.1"/>
    <property type="molecule type" value="Genomic_DNA"/>
</dbReference>
<proteinExistence type="predicted"/>
<evidence type="ECO:0008006" key="4">
    <source>
        <dbReference type="Google" id="ProtNLM"/>
    </source>
</evidence>
<sequence length="219" mass="25126">MLKYTFSILLFALCLGVSGQEAPAKNKEPRSYKPYELKLGVNAIRSTKTFVDADFSSNELEAALALDRFVLVMNYGMEDRKRGDSVDYINKGSYYRVGFDRNFAKDKESGNVLSLGLRYARSSFEDQLSFTSDQGFGEQTYVFTNEDLKARWLEVVFGLRGKVVSNLYMGFSMRWQFARKINGEGDLKTYDVPGFGKTKRQNSTAFDYYLMWRIPFGDK</sequence>
<dbReference type="RefSeq" id="WP_144017290.1">
    <property type="nucleotide sequence ID" value="NZ_FZPD01000001.1"/>
</dbReference>
<accession>A0A239ERU3</accession>
<protein>
    <recommendedName>
        <fullName evidence="4">DUF481 domain-containing protein</fullName>
    </recommendedName>
</protein>
<evidence type="ECO:0000313" key="2">
    <source>
        <dbReference type="EMBL" id="SNS47470.1"/>
    </source>
</evidence>
<dbReference type="AlphaFoldDB" id="A0A239ERU3"/>
<reference evidence="2 3" key="1">
    <citation type="submission" date="2017-06" db="EMBL/GenBank/DDBJ databases">
        <authorList>
            <person name="Kim H.J."/>
            <person name="Triplett B.A."/>
        </authorList>
    </citation>
    <scope>NUCLEOTIDE SEQUENCE [LARGE SCALE GENOMIC DNA]</scope>
    <source>
        <strain evidence="2 3">DSM 19307</strain>
    </source>
</reference>
<dbReference type="Proteomes" id="UP000198393">
    <property type="component" value="Unassembled WGS sequence"/>
</dbReference>
<dbReference type="InterPro" id="IPR046111">
    <property type="entry name" value="DUF6048"/>
</dbReference>
<evidence type="ECO:0000256" key="1">
    <source>
        <dbReference type="SAM" id="SignalP"/>
    </source>
</evidence>
<gene>
    <name evidence="2" type="ORF">SAMN05421640_0300</name>
</gene>
<keyword evidence="1" id="KW-0732">Signal</keyword>
<dbReference type="OrthoDB" id="1082206at2"/>